<organism evidence="1 2">
    <name type="scientific">Zoogloea ramigera</name>
    <dbReference type="NCBI Taxonomy" id="350"/>
    <lineage>
        <taxon>Bacteria</taxon>
        <taxon>Pseudomonadati</taxon>
        <taxon>Pseudomonadota</taxon>
        <taxon>Betaproteobacteria</taxon>
        <taxon>Rhodocyclales</taxon>
        <taxon>Zoogloeaceae</taxon>
        <taxon>Zoogloea</taxon>
    </lineage>
</organism>
<protein>
    <recommendedName>
        <fullName evidence="3">Mitomycin resistance protein</fullName>
    </recommendedName>
</protein>
<evidence type="ECO:0000313" key="1">
    <source>
        <dbReference type="EMBL" id="GEC96822.1"/>
    </source>
</evidence>
<reference evidence="1 2" key="1">
    <citation type="submission" date="2019-06" db="EMBL/GenBank/DDBJ databases">
        <title>Whole genome shotgun sequence of Zoogloea ramigera NBRC 15342.</title>
        <authorList>
            <person name="Hosoyama A."/>
            <person name="Uohara A."/>
            <person name="Ohji S."/>
            <person name="Ichikawa N."/>
        </authorList>
    </citation>
    <scope>NUCLEOTIDE SEQUENCE [LARGE SCALE GENOMIC DNA]</scope>
    <source>
        <strain evidence="1 2">NBRC 15342</strain>
    </source>
</reference>
<gene>
    <name evidence="1" type="ORF">ZRA01_28950</name>
</gene>
<proteinExistence type="predicted"/>
<dbReference type="OrthoDB" id="7173324at2"/>
<evidence type="ECO:0000313" key="2">
    <source>
        <dbReference type="Proteomes" id="UP000318422"/>
    </source>
</evidence>
<dbReference type="Proteomes" id="UP000318422">
    <property type="component" value="Unassembled WGS sequence"/>
</dbReference>
<evidence type="ECO:0008006" key="3">
    <source>
        <dbReference type="Google" id="ProtNLM"/>
    </source>
</evidence>
<comment type="caution">
    <text evidence="1">The sequence shown here is derived from an EMBL/GenBank/DDBJ whole genome shotgun (WGS) entry which is preliminary data.</text>
</comment>
<dbReference type="Pfam" id="PF11731">
    <property type="entry name" value="Cdd1"/>
    <property type="match status" value="1"/>
</dbReference>
<dbReference type="InterPro" id="IPR021725">
    <property type="entry name" value="Cdd1"/>
</dbReference>
<dbReference type="EMBL" id="BJNV01000054">
    <property type="protein sequence ID" value="GEC96822.1"/>
    <property type="molecule type" value="Genomic_DNA"/>
</dbReference>
<dbReference type="AlphaFoldDB" id="A0A4Y4CXI0"/>
<dbReference type="RefSeq" id="WP_141353515.1">
    <property type="nucleotide sequence ID" value="NZ_BJNV01000054.1"/>
</dbReference>
<name>A0A4Y4CXI0_ZOORA</name>
<keyword evidence="2" id="KW-1185">Reference proteome</keyword>
<accession>A0A4Y4CXI0</accession>
<sequence length="98" mass="10832">MKKSAHTPGSVRRLEDIPNVGCAVADELRALGITAPIGLVGRDPWALYAELNARRGFCHDPCLLDTFIAATRFMAGEPARPWWHYTAERKARQAASKD</sequence>